<feature type="compositionally biased region" description="Low complexity" evidence="1">
    <location>
        <begin position="456"/>
        <end position="465"/>
    </location>
</feature>
<accession>A0A7L7YQK5</accession>
<feature type="transmembrane region" description="Helical" evidence="2">
    <location>
        <begin position="84"/>
        <end position="105"/>
    </location>
</feature>
<proteinExistence type="predicted"/>
<dbReference type="EMBL" id="CP061738">
    <property type="protein sequence ID" value="QOD37927.1"/>
    <property type="molecule type" value="Genomic_DNA"/>
</dbReference>
<evidence type="ECO:0000256" key="2">
    <source>
        <dbReference type="SAM" id="Phobius"/>
    </source>
</evidence>
<evidence type="ECO:0000256" key="1">
    <source>
        <dbReference type="SAM" id="MobiDB-lite"/>
    </source>
</evidence>
<evidence type="ECO:0000313" key="3">
    <source>
        <dbReference type="EMBL" id="QOD37927.1"/>
    </source>
</evidence>
<dbReference type="Proteomes" id="UP000516514">
    <property type="component" value="Chromosome"/>
</dbReference>
<keyword evidence="2" id="KW-0472">Membrane</keyword>
<feature type="transmembrane region" description="Helical" evidence="2">
    <location>
        <begin position="184"/>
        <end position="205"/>
    </location>
</feature>
<dbReference type="CDD" id="cd14686">
    <property type="entry name" value="bZIP"/>
    <property type="match status" value="1"/>
</dbReference>
<feature type="transmembrane region" description="Helical" evidence="2">
    <location>
        <begin position="217"/>
        <end position="237"/>
    </location>
</feature>
<feature type="compositionally biased region" description="Basic and acidic residues" evidence="1">
    <location>
        <begin position="467"/>
        <end position="490"/>
    </location>
</feature>
<name>A0A7L7YQK5_9RICK</name>
<organism evidence="3 4">
    <name type="scientific">Candidatus Wolbachia massiliensis</name>
    <dbReference type="NCBI Taxonomy" id="1845000"/>
    <lineage>
        <taxon>Bacteria</taxon>
        <taxon>Pseudomonadati</taxon>
        <taxon>Pseudomonadota</taxon>
        <taxon>Alphaproteobacteria</taxon>
        <taxon>Rickettsiales</taxon>
        <taxon>Anaplasmataceae</taxon>
        <taxon>Wolbachieae</taxon>
        <taxon>Wolbachia</taxon>
    </lineage>
</organism>
<protein>
    <submittedName>
        <fullName evidence="3">Uncharacterized protein</fullName>
    </submittedName>
</protein>
<sequence>MTSDDSRKFVFEMNHGSHQLNKVIGYPTQVWYATKKYSVNNTLPIAAFNTWLQFSSAYIAAVIITHNNLSYITDIFNSQLMPAYASVSVILGVVLLASLALRYVYKQEIKDEKSKDGDNPIDIKIRGGESDGINEIAQNASAIEIIPDMSPIGNKKENFSIILPISEKQGEMLENKRQENRNKVILLTVPYALSGLIIAGALARFGFVHVRGWKECAFVAAVSIIAVVGICITLSRLRNNEVNNVRNNVKKLGNVDILLPWRKGNVASVMENKFESEEENNLQSQALKLFERFLTGFKNDVCNILNEQLAEANKLLKGNLLNPSSKKIQETLEHLKKIREDIKKDLDWLHAEISQILNNGKELAKDVGSPSVADLIKEIYSKVKAFNVRSYIGYFAKNEESSDSSQRGNNDEFFATIKRHKEKAEELQNEVKELKKQLEELKNKQAQPKELDSGISSETSSTTSSDPQRDVENSEKKLAEQEKTDEWKEKINSKPSEFLYHVLESIKLEEKDDQENKVSESTLRNFNNKIIIHWRNGSQTICYIEKQGDLPSTKVDFVDKNVRAAFAEACVG</sequence>
<keyword evidence="4" id="KW-1185">Reference proteome</keyword>
<feature type="compositionally biased region" description="Basic and acidic residues" evidence="1">
    <location>
        <begin position="442"/>
        <end position="452"/>
    </location>
</feature>
<gene>
    <name evidence="3" type="ORF">ID128_03650</name>
</gene>
<keyword evidence="2" id="KW-0812">Transmembrane</keyword>
<dbReference type="KEGG" id="wms:ID128_03650"/>
<evidence type="ECO:0000313" key="4">
    <source>
        <dbReference type="Proteomes" id="UP000516514"/>
    </source>
</evidence>
<feature type="transmembrane region" description="Helical" evidence="2">
    <location>
        <begin position="45"/>
        <end position="64"/>
    </location>
</feature>
<feature type="region of interest" description="Disordered" evidence="1">
    <location>
        <begin position="442"/>
        <end position="490"/>
    </location>
</feature>
<dbReference type="AlphaFoldDB" id="A0A7L7YQK5"/>
<keyword evidence="2" id="KW-1133">Transmembrane helix</keyword>
<reference evidence="3 4" key="1">
    <citation type="submission" date="2020-09" db="EMBL/GenBank/DDBJ databases">
        <title>An Earliest Endosymbiont, Wolbachia massiliensis sp. nov., Strain PL13 From the Bed Bug (Cimex hemipterius), Type strain of a New supergroup T.</title>
        <authorList>
            <person name="Laidoudi Y."/>
            <person name="Levasseur A."/>
            <person name="Medkour H."/>
            <person name="Maaloum M."/>
            <person name="BenKhedher M."/>
            <person name="Sambou M."/>
            <person name="Bassene H."/>
            <person name="Davoust B."/>
            <person name="Fenollar F."/>
            <person name="Raoult D."/>
            <person name="Mediannikov O."/>
        </authorList>
    </citation>
    <scope>NUCLEOTIDE SEQUENCE [LARGE SCALE GENOMIC DNA]</scope>
    <source>
        <strain evidence="3 4">PL13</strain>
    </source>
</reference>
<dbReference type="RefSeq" id="WP_191110757.1">
    <property type="nucleotide sequence ID" value="NZ_CP061738.1"/>
</dbReference>